<dbReference type="PANTHER" id="PTHR43065:SF10">
    <property type="entry name" value="PEROXIDE STRESS-ACTIVATED HISTIDINE KINASE MAK3"/>
    <property type="match status" value="1"/>
</dbReference>
<dbReference type="Gene3D" id="1.10.287.130">
    <property type="match status" value="1"/>
</dbReference>
<evidence type="ECO:0000256" key="10">
    <source>
        <dbReference type="ARBA" id="ARBA00022840"/>
    </source>
</evidence>
<dbReference type="PRINTS" id="PR01033">
    <property type="entry name" value="PHYTOCHROME"/>
</dbReference>
<dbReference type="InterPro" id="IPR005467">
    <property type="entry name" value="His_kinase_dom"/>
</dbReference>
<evidence type="ECO:0000259" key="15">
    <source>
        <dbReference type="PROSITE" id="PS50046"/>
    </source>
</evidence>
<evidence type="ECO:0000256" key="2">
    <source>
        <dbReference type="ARBA" id="ARBA00006402"/>
    </source>
</evidence>
<keyword evidence="18" id="KW-1185">Reference proteome</keyword>
<keyword evidence="8" id="KW-0547">Nucleotide-binding</keyword>
<dbReference type="Gene3D" id="3.30.450.20">
    <property type="entry name" value="PAS domain"/>
    <property type="match status" value="1"/>
</dbReference>
<keyword evidence="10 17" id="KW-0067">ATP-binding</keyword>
<keyword evidence="7" id="KW-0808">Transferase</keyword>
<evidence type="ECO:0000256" key="11">
    <source>
        <dbReference type="ARBA" id="ARBA00022991"/>
    </source>
</evidence>
<dbReference type="SUPFAM" id="SSF47384">
    <property type="entry name" value="Homodimeric domain of signal transducing histidine kinase"/>
    <property type="match status" value="1"/>
</dbReference>
<dbReference type="SMART" id="SM00065">
    <property type="entry name" value="GAF"/>
    <property type="match status" value="1"/>
</dbReference>
<dbReference type="InterPro" id="IPR003594">
    <property type="entry name" value="HATPase_dom"/>
</dbReference>
<evidence type="ECO:0000256" key="6">
    <source>
        <dbReference type="ARBA" id="ARBA00022606"/>
    </source>
</evidence>
<protein>
    <recommendedName>
        <fullName evidence="3">histidine kinase</fullName>
        <ecNumber evidence="3">2.7.13.3</ecNumber>
    </recommendedName>
</protein>
<keyword evidence="5" id="KW-0597">Phosphoprotein</keyword>
<dbReference type="InterPro" id="IPR013654">
    <property type="entry name" value="PAS_2"/>
</dbReference>
<dbReference type="InterPro" id="IPR036890">
    <property type="entry name" value="HATPase_C_sf"/>
</dbReference>
<dbReference type="RefSeq" id="WP_316781928.1">
    <property type="nucleotide sequence ID" value="NZ_JASMWN010000027.1"/>
</dbReference>
<evidence type="ECO:0000256" key="13">
    <source>
        <dbReference type="ARBA" id="ARBA00023170"/>
    </source>
</evidence>
<dbReference type="EC" id="2.7.13.3" evidence="3"/>
<dbReference type="InterPro" id="IPR036097">
    <property type="entry name" value="HisK_dim/P_sf"/>
</dbReference>
<dbReference type="InterPro" id="IPR035965">
    <property type="entry name" value="PAS-like_dom_sf"/>
</dbReference>
<dbReference type="SMART" id="SM00387">
    <property type="entry name" value="HATPase_c"/>
    <property type="match status" value="1"/>
</dbReference>
<keyword evidence="13" id="KW-0675">Receptor</keyword>
<dbReference type="Pfam" id="PF08446">
    <property type="entry name" value="PAS_2"/>
    <property type="match status" value="1"/>
</dbReference>
<dbReference type="InterPro" id="IPR013515">
    <property type="entry name" value="Phytochrome_cen-reg"/>
</dbReference>
<evidence type="ECO:0000256" key="7">
    <source>
        <dbReference type="ARBA" id="ARBA00022679"/>
    </source>
</evidence>
<dbReference type="EMBL" id="JASMWN010000027">
    <property type="protein sequence ID" value="MDU9006675.1"/>
    <property type="molecule type" value="Genomic_DNA"/>
</dbReference>
<keyword evidence="6" id="KW-0716">Sensory transduction</keyword>
<gene>
    <name evidence="17" type="ORF">QO231_22815</name>
</gene>
<dbReference type="Pfam" id="PF01590">
    <property type="entry name" value="GAF"/>
    <property type="match status" value="1"/>
</dbReference>
<dbReference type="PANTHER" id="PTHR43065">
    <property type="entry name" value="SENSOR HISTIDINE KINASE"/>
    <property type="match status" value="1"/>
</dbReference>
<dbReference type="Proteomes" id="UP001255416">
    <property type="component" value="Unassembled WGS sequence"/>
</dbReference>
<keyword evidence="9" id="KW-0418">Kinase</keyword>
<evidence type="ECO:0000259" key="16">
    <source>
        <dbReference type="PROSITE" id="PS50109"/>
    </source>
</evidence>
<accession>A0ABU3VKK5</accession>
<evidence type="ECO:0000256" key="3">
    <source>
        <dbReference type="ARBA" id="ARBA00012438"/>
    </source>
</evidence>
<name>A0ABU3VKK5_9RHOB</name>
<evidence type="ECO:0000313" key="18">
    <source>
        <dbReference type="Proteomes" id="UP001255416"/>
    </source>
</evidence>
<dbReference type="InterPro" id="IPR029016">
    <property type="entry name" value="GAF-like_dom_sf"/>
</dbReference>
<dbReference type="Pfam" id="PF00512">
    <property type="entry name" value="HisKA"/>
    <property type="match status" value="1"/>
</dbReference>
<evidence type="ECO:0000256" key="9">
    <source>
        <dbReference type="ARBA" id="ARBA00022777"/>
    </source>
</evidence>
<comment type="catalytic activity">
    <reaction evidence="1">
        <text>ATP + protein L-histidine = ADP + protein N-phospho-L-histidine.</text>
        <dbReference type="EC" id="2.7.13.3"/>
    </reaction>
</comment>
<comment type="similarity">
    <text evidence="2">In the N-terminal section; belongs to the phytochrome family.</text>
</comment>
<comment type="caution">
    <text evidence="17">The sequence shown here is derived from an EMBL/GenBank/DDBJ whole genome shotgun (WGS) entry which is preliminary data.</text>
</comment>
<evidence type="ECO:0000313" key="17">
    <source>
        <dbReference type="EMBL" id="MDU9006675.1"/>
    </source>
</evidence>
<evidence type="ECO:0000256" key="14">
    <source>
        <dbReference type="SAM" id="Coils"/>
    </source>
</evidence>
<dbReference type="PROSITE" id="PS50046">
    <property type="entry name" value="PHYTOCHROME_2"/>
    <property type="match status" value="1"/>
</dbReference>
<keyword evidence="14" id="KW-0175">Coiled coil</keyword>
<dbReference type="InterPro" id="IPR016132">
    <property type="entry name" value="Phyto_chromo_attachment"/>
</dbReference>
<evidence type="ECO:0000256" key="5">
    <source>
        <dbReference type="ARBA" id="ARBA00022553"/>
    </source>
</evidence>
<dbReference type="Gene3D" id="3.30.450.40">
    <property type="match status" value="1"/>
</dbReference>
<dbReference type="InterPro" id="IPR001294">
    <property type="entry name" value="Phytochrome"/>
</dbReference>
<proteinExistence type="inferred from homology"/>
<dbReference type="InterPro" id="IPR003018">
    <property type="entry name" value="GAF"/>
</dbReference>
<keyword evidence="4" id="KW-0600">Photoreceptor protein</keyword>
<evidence type="ECO:0000256" key="8">
    <source>
        <dbReference type="ARBA" id="ARBA00022741"/>
    </source>
</evidence>
<dbReference type="Pfam" id="PF00360">
    <property type="entry name" value="PHY"/>
    <property type="match status" value="1"/>
</dbReference>
<evidence type="ECO:0000256" key="12">
    <source>
        <dbReference type="ARBA" id="ARBA00023012"/>
    </source>
</evidence>
<dbReference type="GO" id="GO:0005524">
    <property type="term" value="F:ATP binding"/>
    <property type="evidence" value="ECO:0007669"/>
    <property type="project" value="UniProtKB-KW"/>
</dbReference>
<dbReference type="CDD" id="cd00082">
    <property type="entry name" value="HisKA"/>
    <property type="match status" value="1"/>
</dbReference>
<organism evidence="17 18">
    <name type="scientific">Sedimentitalea todarodis</name>
    <dbReference type="NCBI Taxonomy" id="1631240"/>
    <lineage>
        <taxon>Bacteria</taxon>
        <taxon>Pseudomonadati</taxon>
        <taxon>Pseudomonadota</taxon>
        <taxon>Alphaproteobacteria</taxon>
        <taxon>Rhodobacterales</taxon>
        <taxon>Paracoccaceae</taxon>
        <taxon>Sedimentitalea</taxon>
    </lineage>
</organism>
<feature type="coiled-coil region" evidence="14">
    <location>
        <begin position="496"/>
        <end position="523"/>
    </location>
</feature>
<dbReference type="SMART" id="SM00388">
    <property type="entry name" value="HisKA"/>
    <property type="match status" value="1"/>
</dbReference>
<evidence type="ECO:0000256" key="4">
    <source>
        <dbReference type="ARBA" id="ARBA00022543"/>
    </source>
</evidence>
<feature type="domain" description="Histidine kinase" evidence="16">
    <location>
        <begin position="545"/>
        <end position="758"/>
    </location>
</feature>
<keyword evidence="12" id="KW-0902">Two-component regulatory system</keyword>
<dbReference type="PROSITE" id="PS50109">
    <property type="entry name" value="HIS_KIN"/>
    <property type="match status" value="1"/>
</dbReference>
<keyword evidence="11" id="KW-0157">Chromophore</keyword>
<evidence type="ECO:0000256" key="1">
    <source>
        <dbReference type="ARBA" id="ARBA00000085"/>
    </source>
</evidence>
<dbReference type="InterPro" id="IPR043150">
    <property type="entry name" value="Phytochrome_PHY_sf"/>
</dbReference>
<reference evidence="18" key="1">
    <citation type="submission" date="2023-05" db="EMBL/GenBank/DDBJ databases">
        <title>Sedimentitalea sp. nov. JM2-8.</title>
        <authorList>
            <person name="Huang J."/>
        </authorList>
    </citation>
    <scope>NUCLEOTIDE SEQUENCE [LARGE SCALE GENOMIC DNA]</scope>
    <source>
        <strain evidence="18">KHS03</strain>
    </source>
</reference>
<sequence>MTTGQVDLETCDREPIHLIGAVQPHGALIAVNEESQIIEYASINTGSFLGSAPEELLGKALWHLIGKDNAMQLPNAPLDPSTPELLRPWFIRFAGQNGKLINTECLPHRNNGHIILEFLLPEPTPASIWEDELLRQGIISELVKPGALTELADASAKMIREVTGFDRVMIYKFAEDKHGEVIAEATNRPDSFLGLHYPASDIPDPARRHFALNVMRSIPDINCKSMPIVSRSGAVADAESDNPLDLTYSKLRAVAPVHVEYLRNMGVGASLSISLVTNNELWGLVACHHYDRRLISSSRLRFAELLGGTTSALLQSIENTNQLRKSIKAEKTAFRFEQQARSGTPLRDLIVNQASNLMQLMDAQGLLLSLGGDLIEVGSVPEKKLDFSYLRALLSDGVATTSHLSDVIEMSDAQMQVAAGAALLDLSEDSKDYLVFLRSNFDQTIRWAGKPEKIESRTEDGIARLSPRGSFALWREERRGKSRPFDAIDRDALRILRRALFALNSLERERVALEAQKISEAEEVRLRHALLDAARASSLGELASAIAHELNQPLSAIANYVNACRQEFRNAGVAIPARAEQLINEAVSETTRAGDLVRRVRDFISRGDLNADYIDLNKTIRQGIDLALVASQLPRLQVNLILDHNLPKVWADPVQIGQVVLNLARNSISAMQDSEKQVLTVEAAKTDGFVQVIVRDTGGGIPAKQQKHIFEPFHASTTKGMGIGLSLCRSIIEAHAGRIWSEPSTKGAIMAFQLPIRVEQDEKTG</sequence>
<dbReference type="SUPFAM" id="SSF55785">
    <property type="entry name" value="PYP-like sensor domain (PAS domain)"/>
    <property type="match status" value="1"/>
</dbReference>
<dbReference type="Pfam" id="PF02518">
    <property type="entry name" value="HATPase_c"/>
    <property type="match status" value="1"/>
</dbReference>
<dbReference type="SUPFAM" id="SSF55781">
    <property type="entry name" value="GAF domain-like"/>
    <property type="match status" value="2"/>
</dbReference>
<dbReference type="Gene3D" id="3.30.565.10">
    <property type="entry name" value="Histidine kinase-like ATPase, C-terminal domain"/>
    <property type="match status" value="1"/>
</dbReference>
<dbReference type="InterPro" id="IPR003661">
    <property type="entry name" value="HisK_dim/P_dom"/>
</dbReference>
<dbReference type="SUPFAM" id="SSF55874">
    <property type="entry name" value="ATPase domain of HSP90 chaperone/DNA topoisomerase II/histidine kinase"/>
    <property type="match status" value="1"/>
</dbReference>
<feature type="domain" description="Phytochrome chromophore attachment site" evidence="15">
    <location>
        <begin position="147"/>
        <end position="309"/>
    </location>
</feature>
<dbReference type="Gene3D" id="3.30.450.270">
    <property type="match status" value="1"/>
</dbReference>